<dbReference type="FunFam" id="3.30.420.40:FF:000034">
    <property type="entry name" value="Phosphotransferase"/>
    <property type="match status" value="1"/>
</dbReference>
<reference evidence="15 16" key="1">
    <citation type="submission" date="2020-05" db="EMBL/GenBank/DDBJ databases">
        <title>WGS assembly of Panicum virgatum.</title>
        <authorList>
            <person name="Lovell J.T."/>
            <person name="Jenkins J."/>
            <person name="Shu S."/>
            <person name="Juenger T.E."/>
            <person name="Schmutz J."/>
        </authorList>
    </citation>
    <scope>NUCLEOTIDE SEQUENCE [LARGE SCALE GENOMIC DNA]</scope>
    <source>
        <strain evidence="16">cv. AP13</strain>
    </source>
</reference>
<gene>
    <name evidence="15" type="ORF">PVAP13_3NG258140</name>
</gene>
<comment type="pathway">
    <text evidence="2">Carbohydrate metabolism; hexose metabolism.</text>
</comment>
<keyword evidence="4 12" id="KW-0808">Transferase</keyword>
<evidence type="ECO:0000313" key="15">
    <source>
        <dbReference type="EMBL" id="KAG2618023.1"/>
    </source>
</evidence>
<evidence type="ECO:0000256" key="11">
    <source>
        <dbReference type="ARBA" id="ARBA00048160"/>
    </source>
</evidence>
<evidence type="ECO:0000256" key="9">
    <source>
        <dbReference type="ARBA" id="ARBA00044613"/>
    </source>
</evidence>
<dbReference type="Gene3D" id="3.40.367.20">
    <property type="match status" value="1"/>
</dbReference>
<feature type="domain" description="Hexokinase N-terminal" evidence="13">
    <location>
        <begin position="50"/>
        <end position="249"/>
    </location>
</feature>
<sequence>MGKAAAVGTAVVVCAAVGVAVGVARRRRRREAELQGSAEADRKRRAAAVIEEVERSLSTPTALLRSIADAMVSEMERGLRGDIHSQLKMLISYVDNLPTGDEHGLYYALDLGGTNFRVLRVQLGGREKRVVKQQYEEVSIPPHLMVGSSMELFDFIAAALAKFVDTEGEDFHLPEGRQRELGFTFSFPVNQTSISSGTLIKWTKGFSVNGTVGADVVSELSKAMERQGLDMKVTALVNDTVGTLAGGRYMDNDVVAAVILGTGTNAAYVEHANAIPKWTGLLPKSGNMVINTEWGSFKSDKLPLSEYDKAMDFESLNPGEQICQPCIMTPHMTSKFWELS</sequence>
<evidence type="ECO:0000259" key="13">
    <source>
        <dbReference type="Pfam" id="PF00349"/>
    </source>
</evidence>
<dbReference type="GO" id="GO:0005739">
    <property type="term" value="C:mitochondrion"/>
    <property type="evidence" value="ECO:0007669"/>
    <property type="project" value="TreeGrafter"/>
</dbReference>
<dbReference type="InterPro" id="IPR019807">
    <property type="entry name" value="Hexokinase_BS"/>
</dbReference>
<comment type="similarity">
    <text evidence="3 12">Belongs to the hexokinase family.</text>
</comment>
<evidence type="ECO:0000256" key="2">
    <source>
        <dbReference type="ARBA" id="ARBA00005028"/>
    </source>
</evidence>
<dbReference type="EMBL" id="CM029042">
    <property type="protein sequence ID" value="KAG2618023.1"/>
    <property type="molecule type" value="Genomic_DNA"/>
</dbReference>
<dbReference type="GO" id="GO:0004340">
    <property type="term" value="F:glucokinase activity"/>
    <property type="evidence" value="ECO:0007669"/>
    <property type="project" value="TreeGrafter"/>
</dbReference>
<dbReference type="EC" id="2.7.1.-" evidence="12"/>
<dbReference type="GO" id="GO:0006096">
    <property type="term" value="P:glycolytic process"/>
    <property type="evidence" value="ECO:0007669"/>
    <property type="project" value="UniProtKB-KW"/>
</dbReference>
<comment type="pathway">
    <text evidence="1">Carbohydrate degradation; glycolysis; D-glyceraldehyde 3-phosphate and glycerone phosphate from D-glucose: step 1/4.</text>
</comment>
<comment type="caution">
    <text evidence="15">The sequence shown here is derived from an EMBL/GenBank/DDBJ whole genome shotgun (WGS) entry which is preliminary data.</text>
</comment>
<dbReference type="GO" id="GO:0001678">
    <property type="term" value="P:intracellular glucose homeostasis"/>
    <property type="evidence" value="ECO:0007669"/>
    <property type="project" value="InterPro"/>
</dbReference>
<proteinExistence type="inferred from homology"/>
<evidence type="ECO:0000256" key="7">
    <source>
        <dbReference type="ARBA" id="ARBA00022840"/>
    </source>
</evidence>
<evidence type="ECO:0000256" key="12">
    <source>
        <dbReference type="RuleBase" id="RU362007"/>
    </source>
</evidence>
<dbReference type="InterPro" id="IPR043129">
    <property type="entry name" value="ATPase_NBD"/>
</dbReference>
<dbReference type="Pfam" id="PF00349">
    <property type="entry name" value="Hexokinase_1"/>
    <property type="match status" value="1"/>
</dbReference>
<keyword evidence="16" id="KW-1185">Reference proteome</keyword>
<dbReference type="GO" id="GO:0005524">
    <property type="term" value="F:ATP binding"/>
    <property type="evidence" value="ECO:0007669"/>
    <property type="project" value="UniProtKB-UniRule"/>
</dbReference>
<comment type="catalytic activity">
    <reaction evidence="10">
        <text>D-fructose + ATP = D-fructose 6-phosphate + ADP + H(+)</text>
        <dbReference type="Rhea" id="RHEA:16125"/>
        <dbReference type="ChEBI" id="CHEBI:15378"/>
        <dbReference type="ChEBI" id="CHEBI:30616"/>
        <dbReference type="ChEBI" id="CHEBI:37721"/>
        <dbReference type="ChEBI" id="CHEBI:61527"/>
        <dbReference type="ChEBI" id="CHEBI:456216"/>
        <dbReference type="EC" id="2.7.1.1"/>
    </reaction>
    <physiologicalReaction direction="left-to-right" evidence="10">
        <dbReference type="Rhea" id="RHEA:16126"/>
    </physiologicalReaction>
</comment>
<feature type="domain" description="Hexokinase C-terminal" evidence="14">
    <location>
        <begin position="256"/>
        <end position="324"/>
    </location>
</feature>
<keyword evidence="6 12" id="KW-0418">Kinase</keyword>
<dbReference type="PANTHER" id="PTHR19443:SF22">
    <property type="entry name" value="HEXOKINASE-5"/>
    <property type="match status" value="1"/>
</dbReference>
<dbReference type="InterPro" id="IPR022673">
    <property type="entry name" value="Hexokinase_C"/>
</dbReference>
<evidence type="ECO:0000256" key="4">
    <source>
        <dbReference type="ARBA" id="ARBA00022679"/>
    </source>
</evidence>
<dbReference type="SUPFAM" id="SSF53067">
    <property type="entry name" value="Actin-like ATPase domain"/>
    <property type="match status" value="2"/>
</dbReference>
<dbReference type="PRINTS" id="PR00475">
    <property type="entry name" value="HEXOKINASE"/>
</dbReference>
<dbReference type="GO" id="GO:0006006">
    <property type="term" value="P:glucose metabolic process"/>
    <property type="evidence" value="ECO:0007669"/>
    <property type="project" value="TreeGrafter"/>
</dbReference>
<dbReference type="PANTHER" id="PTHR19443">
    <property type="entry name" value="HEXOKINASE"/>
    <property type="match status" value="1"/>
</dbReference>
<evidence type="ECO:0000256" key="5">
    <source>
        <dbReference type="ARBA" id="ARBA00022741"/>
    </source>
</evidence>
<accession>A0A8T0UAL8</accession>
<dbReference type="AlphaFoldDB" id="A0A8T0UAL8"/>
<keyword evidence="8 12" id="KW-0324">Glycolysis</keyword>
<evidence type="ECO:0000256" key="3">
    <source>
        <dbReference type="ARBA" id="ARBA00009225"/>
    </source>
</evidence>
<dbReference type="GO" id="GO:0005829">
    <property type="term" value="C:cytosol"/>
    <property type="evidence" value="ECO:0007669"/>
    <property type="project" value="TreeGrafter"/>
</dbReference>
<dbReference type="GO" id="GO:0008865">
    <property type="term" value="F:fructokinase activity"/>
    <property type="evidence" value="ECO:0007669"/>
    <property type="project" value="TreeGrafter"/>
</dbReference>
<evidence type="ECO:0000256" key="8">
    <source>
        <dbReference type="ARBA" id="ARBA00023152"/>
    </source>
</evidence>
<comment type="catalytic activity">
    <reaction evidence="9">
        <text>a D-hexose + ATP = a D-hexose 6-phosphate + ADP + H(+)</text>
        <dbReference type="Rhea" id="RHEA:22740"/>
        <dbReference type="ChEBI" id="CHEBI:4194"/>
        <dbReference type="ChEBI" id="CHEBI:15378"/>
        <dbReference type="ChEBI" id="CHEBI:30616"/>
        <dbReference type="ChEBI" id="CHEBI:229467"/>
        <dbReference type="ChEBI" id="CHEBI:456216"/>
        <dbReference type="EC" id="2.7.1.1"/>
    </reaction>
    <physiologicalReaction direction="left-to-right" evidence="9">
        <dbReference type="Rhea" id="RHEA:22741"/>
    </physiologicalReaction>
</comment>
<dbReference type="InterPro" id="IPR022672">
    <property type="entry name" value="Hexokinase_N"/>
</dbReference>
<keyword evidence="7 12" id="KW-0067">ATP-binding</keyword>
<evidence type="ECO:0000313" key="16">
    <source>
        <dbReference type="Proteomes" id="UP000823388"/>
    </source>
</evidence>
<evidence type="ECO:0000256" key="10">
    <source>
        <dbReference type="ARBA" id="ARBA00047905"/>
    </source>
</evidence>
<dbReference type="GO" id="GO:0005536">
    <property type="term" value="F:D-glucose binding"/>
    <property type="evidence" value="ECO:0007669"/>
    <property type="project" value="InterPro"/>
</dbReference>
<organism evidence="15 16">
    <name type="scientific">Panicum virgatum</name>
    <name type="common">Blackwell switchgrass</name>
    <dbReference type="NCBI Taxonomy" id="38727"/>
    <lineage>
        <taxon>Eukaryota</taxon>
        <taxon>Viridiplantae</taxon>
        <taxon>Streptophyta</taxon>
        <taxon>Embryophyta</taxon>
        <taxon>Tracheophyta</taxon>
        <taxon>Spermatophyta</taxon>
        <taxon>Magnoliopsida</taxon>
        <taxon>Liliopsida</taxon>
        <taxon>Poales</taxon>
        <taxon>Poaceae</taxon>
        <taxon>PACMAD clade</taxon>
        <taxon>Panicoideae</taxon>
        <taxon>Panicodae</taxon>
        <taxon>Paniceae</taxon>
        <taxon>Panicinae</taxon>
        <taxon>Panicum</taxon>
        <taxon>Panicum sect. Hiantes</taxon>
    </lineage>
</organism>
<dbReference type="Gene3D" id="3.30.420.40">
    <property type="match status" value="1"/>
</dbReference>
<dbReference type="PROSITE" id="PS51748">
    <property type="entry name" value="HEXOKINASE_2"/>
    <property type="match status" value="1"/>
</dbReference>
<keyword evidence="5 12" id="KW-0547">Nucleotide-binding</keyword>
<dbReference type="PROSITE" id="PS00378">
    <property type="entry name" value="HEXOKINASE_1"/>
    <property type="match status" value="1"/>
</dbReference>
<dbReference type="Pfam" id="PF03727">
    <property type="entry name" value="Hexokinase_2"/>
    <property type="match status" value="1"/>
</dbReference>
<evidence type="ECO:0000256" key="1">
    <source>
        <dbReference type="ARBA" id="ARBA00004888"/>
    </source>
</evidence>
<dbReference type="InterPro" id="IPR001312">
    <property type="entry name" value="Hexokinase"/>
</dbReference>
<evidence type="ECO:0000259" key="14">
    <source>
        <dbReference type="Pfam" id="PF03727"/>
    </source>
</evidence>
<evidence type="ECO:0000256" key="6">
    <source>
        <dbReference type="ARBA" id="ARBA00022777"/>
    </source>
</evidence>
<name>A0A8T0UAL8_PANVG</name>
<protein>
    <recommendedName>
        <fullName evidence="12">Phosphotransferase</fullName>
        <ecNumber evidence="12">2.7.1.-</ecNumber>
    </recommendedName>
</protein>
<dbReference type="Proteomes" id="UP000823388">
    <property type="component" value="Chromosome 3N"/>
</dbReference>
<comment type="catalytic activity">
    <reaction evidence="11">
        <text>D-glucose + ATP = D-glucose 6-phosphate + ADP + H(+)</text>
        <dbReference type="Rhea" id="RHEA:17825"/>
        <dbReference type="ChEBI" id="CHEBI:4167"/>
        <dbReference type="ChEBI" id="CHEBI:15378"/>
        <dbReference type="ChEBI" id="CHEBI:30616"/>
        <dbReference type="ChEBI" id="CHEBI:61548"/>
        <dbReference type="ChEBI" id="CHEBI:456216"/>
        <dbReference type="EC" id="2.7.1.1"/>
    </reaction>
    <physiologicalReaction direction="left-to-right" evidence="11">
        <dbReference type="Rhea" id="RHEA:17826"/>
    </physiologicalReaction>
</comment>